<keyword evidence="3" id="KW-1185">Reference proteome</keyword>
<dbReference type="RefSeq" id="XP_018150126.1">
    <property type="nucleotide sequence ID" value="XM_018281422.1"/>
</dbReference>
<accession>A0A179G9I0</accession>
<protein>
    <submittedName>
        <fullName evidence="2">Uncharacterized protein</fullName>
    </submittedName>
</protein>
<name>A0A179G9I0_METCM</name>
<reference evidence="2 3" key="1">
    <citation type="journal article" date="2016" name="PLoS Pathog.">
        <title>Biosynthesis of antibiotic leucinostatins in bio-control fungus Purpureocillium lilacinum and their inhibition on phytophthora revealed by genome mining.</title>
        <authorList>
            <person name="Wang G."/>
            <person name="Liu Z."/>
            <person name="Lin R."/>
            <person name="Li E."/>
            <person name="Mao Z."/>
            <person name="Ling J."/>
            <person name="Yang Y."/>
            <person name="Yin W.B."/>
            <person name="Xie B."/>
        </authorList>
    </citation>
    <scope>NUCLEOTIDE SEQUENCE [LARGE SCALE GENOMIC DNA]</scope>
    <source>
        <strain evidence="2">170</strain>
    </source>
</reference>
<dbReference type="GeneID" id="28845416"/>
<proteinExistence type="predicted"/>
<feature type="compositionally biased region" description="Polar residues" evidence="1">
    <location>
        <begin position="20"/>
        <end position="30"/>
    </location>
</feature>
<comment type="caution">
    <text evidence="2">The sequence shown here is derived from an EMBL/GenBank/DDBJ whole genome shotgun (WGS) entry which is preliminary data.</text>
</comment>
<feature type="region of interest" description="Disordered" evidence="1">
    <location>
        <begin position="1"/>
        <end position="30"/>
    </location>
</feature>
<evidence type="ECO:0000256" key="1">
    <source>
        <dbReference type="SAM" id="MobiDB-lite"/>
    </source>
</evidence>
<sequence length="213" mass="23881">MNSGTLDESQTRRQSRYQDTETCSKAPTRTTESLQEVFDYQLPVNVLFRKPYNPDHADDPPHLRIIIIDRETNTRVHLKFLILALATPLLALPNTSIPTALQSPSFKVLLIVDIPPETYIRNAQKFADGLASKLEIPNDDTHNVVKFIFNALNGYGDNLHKGLGDVVRGLGPAIGNPMAVYEWEKVGDAVLETLKDVAHSDPFLHTLRLGWEK</sequence>
<dbReference type="Proteomes" id="UP000078397">
    <property type="component" value="Unassembled WGS sequence"/>
</dbReference>
<organism evidence="2 3">
    <name type="scientific">Pochonia chlamydosporia 170</name>
    <dbReference type="NCBI Taxonomy" id="1380566"/>
    <lineage>
        <taxon>Eukaryota</taxon>
        <taxon>Fungi</taxon>
        <taxon>Dikarya</taxon>
        <taxon>Ascomycota</taxon>
        <taxon>Pezizomycotina</taxon>
        <taxon>Sordariomycetes</taxon>
        <taxon>Hypocreomycetidae</taxon>
        <taxon>Hypocreales</taxon>
        <taxon>Clavicipitaceae</taxon>
        <taxon>Pochonia</taxon>
    </lineage>
</organism>
<dbReference type="KEGG" id="pchm:VFPPC_01629"/>
<gene>
    <name evidence="2" type="ORF">VFPPC_01629</name>
</gene>
<evidence type="ECO:0000313" key="3">
    <source>
        <dbReference type="Proteomes" id="UP000078397"/>
    </source>
</evidence>
<dbReference type="EMBL" id="LSBJ02000001">
    <property type="protein sequence ID" value="OAQ74043.1"/>
    <property type="molecule type" value="Genomic_DNA"/>
</dbReference>
<dbReference type="AlphaFoldDB" id="A0A179G9I0"/>
<evidence type="ECO:0000313" key="2">
    <source>
        <dbReference type="EMBL" id="OAQ74043.1"/>
    </source>
</evidence>